<dbReference type="Gene3D" id="1.25.40.10">
    <property type="entry name" value="Tetratricopeptide repeat domain"/>
    <property type="match status" value="1"/>
</dbReference>
<comment type="caution">
    <text evidence="4">The sequence shown here is derived from an EMBL/GenBank/DDBJ whole genome shotgun (WGS) entry which is preliminary data.</text>
</comment>
<keyword evidence="5" id="KW-1185">Reference proteome</keyword>
<name>X6LVD9_RETFI</name>
<feature type="repeat" description="PPR" evidence="2">
    <location>
        <begin position="189"/>
        <end position="219"/>
    </location>
</feature>
<dbReference type="Proteomes" id="UP000023152">
    <property type="component" value="Unassembled WGS sequence"/>
</dbReference>
<evidence type="ECO:0000313" key="4">
    <source>
        <dbReference type="EMBL" id="ETO05117.1"/>
    </source>
</evidence>
<dbReference type="Pfam" id="PF01535">
    <property type="entry name" value="PPR"/>
    <property type="match status" value="1"/>
</dbReference>
<dbReference type="PANTHER" id="PTHR47933">
    <property type="entry name" value="PENTATRICOPEPTIDE REPEAT-CONTAINING PROTEIN 1, MITOCHONDRIAL"/>
    <property type="match status" value="1"/>
</dbReference>
<dbReference type="Pfam" id="PF17177">
    <property type="entry name" value="PPR_long"/>
    <property type="match status" value="1"/>
</dbReference>
<sequence>MKTGICLKKCYLLKIQFFTKNVLNFLQTLNKLPIWNLVPYVPIRQLHQRNSRQVALEEQHQKVRYMKKLQGQQGALLKAPPSPESHNERSLIQKMKSDKEILQYLKESPFQDIVIYAAAIKKCSELKYPNSIIRIIEIVQSKHIHPSIIFYNTALNHLGIWNKFDLQKHYFQQWFEEQNQTGDQLLVPTTITFNTMIKGCAKRGDFKQALYYLHLMIDKYNIQPDLITCNSSLSVCANAHDIQSAELIWNKMIHEFNVDINIISINSILNVYAKCGDTNKMMEILNYSQRPEKFIPINEIACTTIISGFLKANKVQEMFDFYDNQIPKLALDNNINLQEKFLISLKSVGHLKMMETLDKNEIEKLSFHHQKILDIFENELYPDTKFKPTSILLDDIGILLRAYILLNKRSWMKAVKDVERILFQEPNYIHPLNYWEQDALDKNQILLNFNYFSTTTTCFILRYLMTFQRQELKINVWEISILK</sequence>
<proteinExistence type="predicted"/>
<dbReference type="EMBL" id="ASPP01028519">
    <property type="protein sequence ID" value="ETO05117.1"/>
    <property type="molecule type" value="Genomic_DNA"/>
</dbReference>
<dbReference type="OrthoDB" id="185373at2759"/>
<gene>
    <name evidence="4" type="ORF">RFI_32279</name>
</gene>
<dbReference type="NCBIfam" id="TIGR00756">
    <property type="entry name" value="PPR"/>
    <property type="match status" value="1"/>
</dbReference>
<feature type="domain" description="PROP1-like PPR" evidence="3">
    <location>
        <begin position="118"/>
        <end position="287"/>
    </location>
</feature>
<dbReference type="PANTHER" id="PTHR47933:SF11">
    <property type="entry name" value="PENTATRICOPEPTIDE REPEAT-CONTAINING PROTEIN 2"/>
    <property type="match status" value="1"/>
</dbReference>
<protein>
    <submittedName>
        <fullName evidence="4">Pentatricopeptide (PPR) repeat-containing protein</fullName>
    </submittedName>
</protein>
<evidence type="ECO:0000256" key="1">
    <source>
        <dbReference type="ARBA" id="ARBA00022737"/>
    </source>
</evidence>
<organism evidence="4 5">
    <name type="scientific">Reticulomyxa filosa</name>
    <dbReference type="NCBI Taxonomy" id="46433"/>
    <lineage>
        <taxon>Eukaryota</taxon>
        <taxon>Sar</taxon>
        <taxon>Rhizaria</taxon>
        <taxon>Retaria</taxon>
        <taxon>Foraminifera</taxon>
        <taxon>Monothalamids</taxon>
        <taxon>Reticulomyxidae</taxon>
        <taxon>Reticulomyxa</taxon>
    </lineage>
</organism>
<dbReference type="PROSITE" id="PS51375">
    <property type="entry name" value="PPR"/>
    <property type="match status" value="1"/>
</dbReference>
<dbReference type="InterPro" id="IPR051240">
    <property type="entry name" value="Mito_RNA-Proc/Resp"/>
</dbReference>
<evidence type="ECO:0000259" key="3">
    <source>
        <dbReference type="Pfam" id="PF17177"/>
    </source>
</evidence>
<accession>X6LVD9</accession>
<dbReference type="InterPro" id="IPR011990">
    <property type="entry name" value="TPR-like_helical_dom_sf"/>
</dbReference>
<reference evidence="4 5" key="1">
    <citation type="journal article" date="2013" name="Curr. Biol.">
        <title>The Genome of the Foraminiferan Reticulomyxa filosa.</title>
        <authorList>
            <person name="Glockner G."/>
            <person name="Hulsmann N."/>
            <person name="Schleicher M."/>
            <person name="Noegel A.A."/>
            <person name="Eichinger L."/>
            <person name="Gallinger C."/>
            <person name="Pawlowski J."/>
            <person name="Sierra R."/>
            <person name="Euteneuer U."/>
            <person name="Pillet L."/>
            <person name="Moustafa A."/>
            <person name="Platzer M."/>
            <person name="Groth M."/>
            <person name="Szafranski K."/>
            <person name="Schliwa M."/>
        </authorList>
    </citation>
    <scope>NUCLEOTIDE SEQUENCE [LARGE SCALE GENOMIC DNA]</scope>
</reference>
<evidence type="ECO:0000256" key="2">
    <source>
        <dbReference type="PROSITE-ProRule" id="PRU00708"/>
    </source>
</evidence>
<dbReference type="InterPro" id="IPR033443">
    <property type="entry name" value="PROP1-like_PPR_dom"/>
</dbReference>
<dbReference type="AlphaFoldDB" id="X6LVD9"/>
<dbReference type="GO" id="GO:0003729">
    <property type="term" value="F:mRNA binding"/>
    <property type="evidence" value="ECO:0007669"/>
    <property type="project" value="TreeGrafter"/>
</dbReference>
<keyword evidence="1" id="KW-0677">Repeat</keyword>
<evidence type="ECO:0000313" key="5">
    <source>
        <dbReference type="Proteomes" id="UP000023152"/>
    </source>
</evidence>
<dbReference type="InterPro" id="IPR002885">
    <property type="entry name" value="PPR_rpt"/>
</dbReference>